<evidence type="ECO:0000313" key="5">
    <source>
        <dbReference type="Proteomes" id="UP000095332"/>
    </source>
</evidence>
<dbReference type="Proteomes" id="UP000471216">
    <property type="component" value="Unassembled WGS sequence"/>
</dbReference>
<dbReference type="PROSITE" id="PS51257">
    <property type="entry name" value="PROKAR_LIPOPROTEIN"/>
    <property type="match status" value="1"/>
</dbReference>
<gene>
    <name evidence="2" type="ORF">ERS852560_02802</name>
    <name evidence="4" type="ORF">GKD54_16230</name>
    <name evidence="3" type="ORF">GKD58_15335</name>
</gene>
<dbReference type="EMBL" id="CZBM01000012">
    <property type="protein sequence ID" value="CUQ42573.1"/>
    <property type="molecule type" value="Genomic_DNA"/>
</dbReference>
<dbReference type="Proteomes" id="UP000450599">
    <property type="component" value="Unassembled WGS sequence"/>
</dbReference>
<organism evidence="2 5">
    <name type="scientific">Parabacteroides distasonis</name>
    <dbReference type="NCBI Taxonomy" id="823"/>
    <lineage>
        <taxon>Bacteria</taxon>
        <taxon>Pseudomonadati</taxon>
        <taxon>Bacteroidota</taxon>
        <taxon>Bacteroidia</taxon>
        <taxon>Bacteroidales</taxon>
        <taxon>Tannerellaceae</taxon>
        <taxon>Parabacteroides</taxon>
    </lineage>
</organism>
<reference evidence="2 5" key="1">
    <citation type="submission" date="2015-09" db="EMBL/GenBank/DDBJ databases">
        <authorList>
            <consortium name="Pathogen Informatics"/>
        </authorList>
    </citation>
    <scope>NUCLEOTIDE SEQUENCE [LARGE SCALE GENOMIC DNA]</scope>
    <source>
        <strain evidence="2 5">2789STDY5834948</strain>
    </source>
</reference>
<evidence type="ECO:0008006" key="8">
    <source>
        <dbReference type="Google" id="ProtNLM"/>
    </source>
</evidence>
<evidence type="ECO:0000313" key="7">
    <source>
        <dbReference type="Proteomes" id="UP000471216"/>
    </source>
</evidence>
<evidence type="ECO:0000313" key="4">
    <source>
        <dbReference type="EMBL" id="MRZ07728.1"/>
    </source>
</evidence>
<feature type="region of interest" description="Disordered" evidence="1">
    <location>
        <begin position="28"/>
        <end position="48"/>
    </location>
</feature>
<dbReference type="EMBL" id="WKMW01000016">
    <property type="protein sequence ID" value="MRY85615.1"/>
    <property type="molecule type" value="Genomic_DNA"/>
</dbReference>
<sequence length="548" mass="59933">MKYQLKEKAWRMTFLVFATCALFSCSDDENDPSKDDNEPPLSEATVPTPNPYLASEHYSLTHFNSAQTDAFPYAVKGGTFQMNPDDCASTWSGPVNLMTLSSTDPDYMWGMCSDRVSYIHIADGAFERVAEIGLPNGIQMNTEENLRKLVDTQYTSTDQLYADAVEILGKYPQMSMSNGNYVICDNENYAYTNARTVICRYKLKEAGNPKAGIVLDKQVDMAPYMDNPQTLVGMVMTYDGYLVVASGNGIAIIDRTMSMPPVVKLIPDDQVITNSAAVDEHNGIYIASNSRTSGGKGIMHKFVWKNGKLSEDEADGAWTASYDGGPEAPAIKMGYGTGSTPTLMGFGDDEDKLVVITDGAKRMKLVAFWRDDIPEDAVPVDAENPRIADQKEISCGLSASTEWIQSEQSVAVSGYGAFVVNNVIPNTVPDKIVAVLSIGPLVTPPFGVERLQWDTEKNQWYSVWTRSDVSSISMIPAISTASNMVFVNGYTEADGWEVTGLDWGTGATSHRVIFGQTSRGNGAYAIIQYMENGDLLFNSVGGPFRVKL</sequence>
<dbReference type="RefSeq" id="WP_008773278.1">
    <property type="nucleotide sequence ID" value="NZ_CAJSZN010000014.1"/>
</dbReference>
<accession>A0A174W620</accession>
<dbReference type="EMBL" id="WKMX01000016">
    <property type="protein sequence ID" value="MRZ07728.1"/>
    <property type="molecule type" value="Genomic_DNA"/>
</dbReference>
<proteinExistence type="predicted"/>
<evidence type="ECO:0000256" key="1">
    <source>
        <dbReference type="SAM" id="MobiDB-lite"/>
    </source>
</evidence>
<reference evidence="6 7" key="2">
    <citation type="journal article" date="2019" name="Nat. Med.">
        <title>A library of human gut bacterial isolates paired with longitudinal multiomics data enables mechanistic microbiome research.</title>
        <authorList>
            <person name="Poyet M."/>
            <person name="Groussin M."/>
            <person name="Gibbons S.M."/>
            <person name="Avila-Pacheco J."/>
            <person name="Jiang X."/>
            <person name="Kearney S.M."/>
            <person name="Perrotta A.R."/>
            <person name="Berdy B."/>
            <person name="Zhao S."/>
            <person name="Lieberman T.D."/>
            <person name="Swanson P.K."/>
            <person name="Smith M."/>
            <person name="Roesemann S."/>
            <person name="Alexander J.E."/>
            <person name="Rich S.A."/>
            <person name="Livny J."/>
            <person name="Vlamakis H."/>
            <person name="Clish C."/>
            <person name="Bullock K."/>
            <person name="Deik A."/>
            <person name="Scott J."/>
            <person name="Pierce K.A."/>
            <person name="Xavier R.J."/>
            <person name="Alm E.J."/>
        </authorList>
    </citation>
    <scope>NUCLEOTIDE SEQUENCE [LARGE SCALE GENOMIC DNA]</scope>
    <source>
        <strain evidence="4 7">BIOML-A10</strain>
        <strain evidence="3 6">BIOML-A11</strain>
    </source>
</reference>
<evidence type="ECO:0000313" key="6">
    <source>
        <dbReference type="Proteomes" id="UP000450599"/>
    </source>
</evidence>
<dbReference type="AlphaFoldDB" id="A0A174W620"/>
<dbReference type="Proteomes" id="UP000095332">
    <property type="component" value="Unassembled WGS sequence"/>
</dbReference>
<evidence type="ECO:0000313" key="3">
    <source>
        <dbReference type="EMBL" id="MRY85615.1"/>
    </source>
</evidence>
<evidence type="ECO:0000313" key="2">
    <source>
        <dbReference type="EMBL" id="CUQ42573.1"/>
    </source>
</evidence>
<name>A0A174W620_PARDI</name>
<protein>
    <recommendedName>
        <fullName evidence="8">Lipoprotein</fullName>
    </recommendedName>
</protein>